<dbReference type="EMBL" id="CP027754">
    <property type="protein sequence ID" value="AZE52496.1"/>
    <property type="molecule type" value="Genomic_DNA"/>
</dbReference>
<evidence type="ECO:0000313" key="2">
    <source>
        <dbReference type="EMBL" id="AZE52496.1"/>
    </source>
</evidence>
<accession>A0A3G7U1W1</accession>
<evidence type="ECO:0000256" key="1">
    <source>
        <dbReference type="SAM" id="MobiDB-lite"/>
    </source>
</evidence>
<name>A0A3G7U1W1_9PSED</name>
<feature type="region of interest" description="Disordered" evidence="1">
    <location>
        <begin position="1"/>
        <end position="28"/>
    </location>
</feature>
<organism evidence="2 3">
    <name type="scientific">Pseudomonas synxantha</name>
    <dbReference type="NCBI Taxonomy" id="47883"/>
    <lineage>
        <taxon>Bacteria</taxon>
        <taxon>Pseudomonadati</taxon>
        <taxon>Pseudomonadota</taxon>
        <taxon>Gammaproteobacteria</taxon>
        <taxon>Pseudomonadales</taxon>
        <taxon>Pseudomonadaceae</taxon>
        <taxon>Pseudomonas</taxon>
    </lineage>
</organism>
<reference evidence="2 3" key="1">
    <citation type="submission" date="2018-03" db="EMBL/GenBank/DDBJ databases">
        <title>Diversity of phytobeneficial traits revealed by whole-genome analysis of worldwide-isolated phenazine-producing Pseudomonas spp.</title>
        <authorList>
            <person name="Biessy A."/>
            <person name="Novinscak A."/>
            <person name="Blom J."/>
            <person name="Leger G."/>
            <person name="Thomashow L.S."/>
            <person name="Cazorla F.M."/>
            <person name="Josic D."/>
            <person name="Filion M."/>
        </authorList>
    </citation>
    <scope>NUCLEOTIDE SEQUENCE [LARGE SCALE GENOMIC DNA]</scope>
    <source>
        <strain evidence="2 3">30B</strain>
    </source>
</reference>
<gene>
    <name evidence="2" type="ORF">C4K03_0309</name>
</gene>
<evidence type="ECO:0000313" key="3">
    <source>
        <dbReference type="Proteomes" id="UP000268696"/>
    </source>
</evidence>
<dbReference type="AlphaFoldDB" id="A0A3G7U1W1"/>
<sequence>MTQREKPSLWRQAKNRKHLSDPTPSKVFQLLKPPKAPLKVRFISLTPDAYAQSVGNSCH</sequence>
<proteinExistence type="predicted"/>
<dbReference type="Proteomes" id="UP000268696">
    <property type="component" value="Chromosome"/>
</dbReference>
<protein>
    <submittedName>
        <fullName evidence="2">Uncharacterized protein</fullName>
    </submittedName>
</protein>